<accession>A0ABM4DAJ3</accession>
<dbReference type="Pfam" id="PF00090">
    <property type="entry name" value="TSP_1"/>
    <property type="match status" value="2"/>
</dbReference>
<feature type="binding site" evidence="8">
    <location>
        <position position="356"/>
    </location>
    <ligand>
        <name>Zn(2+)</name>
        <dbReference type="ChEBI" id="CHEBI:29105"/>
        <note>catalytic</note>
    </ligand>
</feature>
<dbReference type="Pfam" id="PF01562">
    <property type="entry name" value="Pep_M12B_propep"/>
    <property type="match status" value="1"/>
</dbReference>
<feature type="domain" description="Disintegrin" evidence="11">
    <location>
        <begin position="407"/>
        <end position="500"/>
    </location>
</feature>
<feature type="signal peptide" evidence="9">
    <location>
        <begin position="1"/>
        <end position="21"/>
    </location>
</feature>
<keyword evidence="3" id="KW-1133">Transmembrane helix</keyword>
<dbReference type="Gene3D" id="3.40.390.10">
    <property type="entry name" value="Collagenase (Catalytic Domain)"/>
    <property type="match status" value="1"/>
</dbReference>
<dbReference type="InterPro" id="IPR036383">
    <property type="entry name" value="TSP1_rpt_sf"/>
</dbReference>
<organism evidence="13 14">
    <name type="scientific">Hydra vulgaris</name>
    <name type="common">Hydra</name>
    <name type="synonym">Hydra attenuata</name>
    <dbReference type="NCBI Taxonomy" id="6087"/>
    <lineage>
        <taxon>Eukaryota</taxon>
        <taxon>Metazoa</taxon>
        <taxon>Cnidaria</taxon>
        <taxon>Hydrozoa</taxon>
        <taxon>Hydroidolina</taxon>
        <taxon>Anthoathecata</taxon>
        <taxon>Aplanulata</taxon>
        <taxon>Hydridae</taxon>
        <taxon>Hydra</taxon>
    </lineage>
</organism>
<dbReference type="PROSITE" id="PS50215">
    <property type="entry name" value="ADAM_MEPRO"/>
    <property type="match status" value="1"/>
</dbReference>
<keyword evidence="2" id="KW-0812">Transmembrane</keyword>
<feature type="chain" id="PRO_5045625248" evidence="9">
    <location>
        <begin position="22"/>
        <end position="1066"/>
    </location>
</feature>
<reference evidence="14" key="1">
    <citation type="submission" date="2025-08" db="UniProtKB">
        <authorList>
            <consortium name="RefSeq"/>
        </authorList>
    </citation>
    <scope>IDENTIFICATION</scope>
</reference>
<dbReference type="InterPro" id="IPR000742">
    <property type="entry name" value="EGF"/>
</dbReference>
<dbReference type="Proteomes" id="UP001652625">
    <property type="component" value="Chromosome 13"/>
</dbReference>
<proteinExistence type="predicted"/>
<dbReference type="SUPFAM" id="SSF55486">
    <property type="entry name" value="Metalloproteases ('zincins'), catalytic domain"/>
    <property type="match status" value="1"/>
</dbReference>
<dbReference type="InterPro" id="IPR008979">
    <property type="entry name" value="Galactose-bd-like_sf"/>
</dbReference>
<dbReference type="Gene3D" id="2.20.100.10">
    <property type="entry name" value="Thrombospondin type-1 (TSP1) repeat"/>
    <property type="match status" value="2"/>
</dbReference>
<dbReference type="SUPFAM" id="SSF49785">
    <property type="entry name" value="Galactose-binding domain-like"/>
    <property type="match status" value="2"/>
</dbReference>
<dbReference type="SMART" id="SM00050">
    <property type="entry name" value="DISIN"/>
    <property type="match status" value="1"/>
</dbReference>
<evidence type="ECO:0000256" key="3">
    <source>
        <dbReference type="ARBA" id="ARBA00022989"/>
    </source>
</evidence>
<dbReference type="PROSITE" id="PS50022">
    <property type="entry name" value="FA58C_3"/>
    <property type="match status" value="1"/>
</dbReference>
<keyword evidence="4" id="KW-0472">Membrane</keyword>
<dbReference type="Pfam" id="PF00200">
    <property type="entry name" value="Disintegrin"/>
    <property type="match status" value="1"/>
</dbReference>
<feature type="domain" description="F5/8 type C" evidence="10">
    <location>
        <begin position="702"/>
        <end position="822"/>
    </location>
</feature>
<evidence type="ECO:0000256" key="7">
    <source>
        <dbReference type="PROSITE-ProRule" id="PRU00068"/>
    </source>
</evidence>
<dbReference type="InterPro" id="IPR001762">
    <property type="entry name" value="Disintegrin_dom"/>
</dbReference>
<keyword evidence="8" id="KW-0862">Zinc</keyword>
<comment type="subcellular location">
    <subcellularLocation>
        <location evidence="1">Membrane</location>
        <topology evidence="1">Single-pass membrane protein</topology>
    </subcellularLocation>
</comment>
<evidence type="ECO:0000313" key="13">
    <source>
        <dbReference type="Proteomes" id="UP001652625"/>
    </source>
</evidence>
<sequence length="1066" mass="120087">MCGKECFQVWLLLQIFSIALLTSDNEVVYPRRSQKDRAYNDLDTLNQHGVHDEHVAYKINYKDTNYVLDLKKTEKLNKEYIWLRSFENGTESLTKHYPEHCYYEGKLRGIKESNAFISTCSGGLTGSIYDGKSRFDIIPQDNGAGHFYRNVDYLFKNAKKFKKTVNKGYKDNLRTKFFDERVELNNIEPQYNPFINKKNTRYVEIFVSCDFRMLPTYKNDRSLLIERVLNVYGQVNKGYEAINVRLIVVAIDIQENKPYFQRSVQRDSSDLNSFSGYLKDVIRKTSPLKDIVFDAYMFLSQESWVLASGVSAYGFATLDTMCSTEAISINHWRYDDISFTSLIIGHEFGHNMGFNHFQDGTICLSPNKICFMGGRSSSILGFSNDDMKVFKERQYPCLSNYPFAPLTKVCGNGIREADEICDCGTLEMCERNGDNCCEPRSCVLKASAQCNYFFNPECCQPSCLFRQQGSICRIATNECDLPEYCEGNTATCPVDNHYSNGTSCVSSVKLAELFNGPIGDSSSFISKLSPPITARYLRVIPQKWGDSGYACFKLDVRSCVNGQPESFSLPAETLLKKDNLITTLSSLEKTYTISFKLKPKSYSKGWKSVINLVINGKSGQSIVSVWLHKDGSGMLYFESEISGKNNYNFNSDPIALDGWSSIELSQVQLNGVFTFTANINGKLIHSIENTLPRSYSNVGVYVADPEYEALDGSIKDLSIANIGCEASLLSTLPDSAYTSNSVYSEKWGPSNVLLHRIGYCPLQSLGSWFEIDFGKIVKMETIEMRKIASGDKTTLYNLKYSDNKHEWFDYLESDQKFCFKGSCTLKEASTYVKPKCPIVNEKECSGNGVCVSDNKCVCNNGYDPSDNCNSKFTPINGKWSSWSMWSKCSVPCNGNGIKKRYRFCSNPEPKYGGNLCDGKYVEESECNNIYCSEDGGYTEWSPFSSCSQTCGGGVEIRTRTCINPSPLGDGKDCQHLGPSKEERECSNVFCFYGCDFKKNTDGSGGVEIYMGAVKSENECIKMCLEKRKTYPTINGVTIDLIGVLCYCEQSMSSQASYNFWKSCYLA</sequence>
<dbReference type="Pfam" id="PF01421">
    <property type="entry name" value="Reprolysin"/>
    <property type="match status" value="1"/>
</dbReference>
<keyword evidence="5 7" id="KW-1015">Disulfide bond</keyword>
<dbReference type="InterPro" id="IPR002870">
    <property type="entry name" value="Peptidase_M12B_N"/>
</dbReference>
<feature type="disulfide bond" evidence="7">
    <location>
        <begin position="472"/>
        <end position="492"/>
    </location>
</feature>
<evidence type="ECO:0000256" key="2">
    <source>
        <dbReference type="ARBA" id="ARBA00022692"/>
    </source>
</evidence>
<evidence type="ECO:0000259" key="10">
    <source>
        <dbReference type="PROSITE" id="PS50022"/>
    </source>
</evidence>
<dbReference type="SUPFAM" id="SSF82895">
    <property type="entry name" value="TSP-1 type 1 repeat"/>
    <property type="match status" value="2"/>
</dbReference>
<evidence type="ECO:0000313" key="14">
    <source>
        <dbReference type="RefSeq" id="XP_065671366.1"/>
    </source>
</evidence>
<dbReference type="PROSITE" id="PS01186">
    <property type="entry name" value="EGF_2"/>
    <property type="match status" value="1"/>
</dbReference>
<dbReference type="InterPro" id="IPR036436">
    <property type="entry name" value="Disintegrin_dom_sf"/>
</dbReference>
<evidence type="ECO:0000256" key="9">
    <source>
        <dbReference type="SAM" id="SignalP"/>
    </source>
</evidence>
<dbReference type="GeneID" id="136089329"/>
<dbReference type="InterPro" id="IPR001590">
    <property type="entry name" value="Peptidase_M12B"/>
</dbReference>
<dbReference type="InterPro" id="IPR000421">
    <property type="entry name" value="FA58C"/>
</dbReference>
<keyword evidence="9" id="KW-0732">Signal</keyword>
<keyword evidence="13" id="KW-1185">Reference proteome</keyword>
<evidence type="ECO:0000256" key="1">
    <source>
        <dbReference type="ARBA" id="ARBA00004167"/>
    </source>
</evidence>
<dbReference type="PANTHER" id="PTHR11905:SF159">
    <property type="entry name" value="ADAM METALLOPROTEASE"/>
    <property type="match status" value="1"/>
</dbReference>
<dbReference type="Gene3D" id="2.60.120.260">
    <property type="entry name" value="Galactose-binding domain-like"/>
    <property type="match status" value="1"/>
</dbReference>
<feature type="binding site" evidence="8">
    <location>
        <position position="350"/>
    </location>
    <ligand>
        <name>Zn(2+)</name>
        <dbReference type="ChEBI" id="CHEBI:29105"/>
        <note>catalytic</note>
    </ligand>
</feature>
<protein>
    <submittedName>
        <fullName evidence="14">Uncharacterized protein LOC136089329</fullName>
    </submittedName>
</protein>
<keyword evidence="6" id="KW-0325">Glycoprotein</keyword>
<dbReference type="PROSITE" id="PS50092">
    <property type="entry name" value="TSP1"/>
    <property type="match status" value="2"/>
</dbReference>
<name>A0ABM4DAJ3_HYDVU</name>
<dbReference type="SMART" id="SM00209">
    <property type="entry name" value="TSP1"/>
    <property type="match status" value="2"/>
</dbReference>
<feature type="domain" description="Peptidase M12B" evidence="12">
    <location>
        <begin position="201"/>
        <end position="392"/>
    </location>
</feature>
<dbReference type="InterPro" id="IPR000884">
    <property type="entry name" value="TSP1_rpt"/>
</dbReference>
<dbReference type="PROSITE" id="PS50214">
    <property type="entry name" value="DISINTEGRIN_2"/>
    <property type="match status" value="1"/>
</dbReference>
<feature type="binding site" evidence="8">
    <location>
        <position position="346"/>
    </location>
    <ligand>
        <name>Zn(2+)</name>
        <dbReference type="ChEBI" id="CHEBI:29105"/>
        <note>catalytic</note>
    </ligand>
</feature>
<evidence type="ECO:0000256" key="8">
    <source>
        <dbReference type="PROSITE-ProRule" id="PRU00276"/>
    </source>
</evidence>
<evidence type="ECO:0000256" key="6">
    <source>
        <dbReference type="ARBA" id="ARBA00023180"/>
    </source>
</evidence>
<dbReference type="RefSeq" id="XP_065671366.1">
    <property type="nucleotide sequence ID" value="XM_065815294.1"/>
</dbReference>
<gene>
    <name evidence="14" type="primary">LOC136089329</name>
</gene>
<dbReference type="SUPFAM" id="SSF57552">
    <property type="entry name" value="Blood coagulation inhibitor (disintegrin)"/>
    <property type="match status" value="1"/>
</dbReference>
<dbReference type="InterPro" id="IPR024079">
    <property type="entry name" value="MetalloPept_cat_dom_sf"/>
</dbReference>
<feature type="active site" evidence="8">
    <location>
        <position position="347"/>
    </location>
</feature>
<keyword evidence="8" id="KW-0479">Metal-binding</keyword>
<evidence type="ECO:0000256" key="5">
    <source>
        <dbReference type="ARBA" id="ARBA00023157"/>
    </source>
</evidence>
<evidence type="ECO:0000256" key="4">
    <source>
        <dbReference type="ARBA" id="ARBA00023136"/>
    </source>
</evidence>
<evidence type="ECO:0000259" key="12">
    <source>
        <dbReference type="PROSITE" id="PS50215"/>
    </source>
</evidence>
<dbReference type="PANTHER" id="PTHR11905">
    <property type="entry name" value="ADAM A DISINTEGRIN AND METALLOPROTEASE DOMAIN"/>
    <property type="match status" value="1"/>
</dbReference>
<comment type="caution">
    <text evidence="8">Lacks conserved residue(s) required for the propagation of feature annotation.</text>
</comment>
<dbReference type="Gene3D" id="4.10.70.10">
    <property type="entry name" value="Disintegrin domain"/>
    <property type="match status" value="1"/>
</dbReference>
<evidence type="ECO:0000259" key="11">
    <source>
        <dbReference type="PROSITE" id="PS50214"/>
    </source>
</evidence>